<keyword evidence="1" id="KW-0853">WD repeat</keyword>
<dbReference type="Pfam" id="PF00400">
    <property type="entry name" value="WD40"/>
    <property type="match status" value="1"/>
</dbReference>
<keyword evidence="4" id="KW-1185">Reference proteome</keyword>
<name>A0A183PJ72_9TREM</name>
<dbReference type="SMART" id="SM00320">
    <property type="entry name" value="WD40"/>
    <property type="match status" value="3"/>
</dbReference>
<evidence type="ECO:0000313" key="3">
    <source>
        <dbReference type="EMBL" id="VDP65772.1"/>
    </source>
</evidence>
<sequence>MLKCLLATIWCMDFLPQGLLVVGCSDGTIEIWNCESGQLLDILCLNNVNNDHLLVKKETQNSSSISHSKIHPGGITIMKIIDESSQLDYLKYFNKNTVDNPNDLLTNINLNHIAVLIVSGSEDGCIKFFSSEYDSPLFHCAVDTTPVLCMNLNRLALGVSHASGSLYVCCLELLHTMTTNNGVNLKAKNQIESLEIRLIDLSLLSNGFGISSEIQQFAASSSTSGKVQNKKVSLYNRLGSINLRLFMRSDRYSDKTQKSCNSLSTLANYRLVTYDMDGSVVIWDLQHKCIIRSFKANLSTFNMSSLLLSVDGRVVFGDQVSKHFILIFVNIHAINGFCWRIS</sequence>
<evidence type="ECO:0000313" key="4">
    <source>
        <dbReference type="Proteomes" id="UP000269396"/>
    </source>
</evidence>
<accession>A0A183PJ72</accession>
<dbReference type="PROSITE" id="PS51257">
    <property type="entry name" value="PROKAR_LIPOPROTEIN"/>
    <property type="match status" value="1"/>
</dbReference>
<gene>
    <name evidence="3" type="ORF">SMTD_LOCUS14408</name>
</gene>
<dbReference type="Proteomes" id="UP000269396">
    <property type="component" value="Unassembled WGS sequence"/>
</dbReference>
<evidence type="ECO:0000256" key="1">
    <source>
        <dbReference type="ARBA" id="ARBA00022574"/>
    </source>
</evidence>
<dbReference type="InterPro" id="IPR015943">
    <property type="entry name" value="WD40/YVTN_repeat-like_dom_sf"/>
</dbReference>
<dbReference type="AlphaFoldDB" id="A0A183PJ72"/>
<protein>
    <submittedName>
        <fullName evidence="3">Uncharacterized protein</fullName>
    </submittedName>
</protein>
<evidence type="ECO:0000256" key="2">
    <source>
        <dbReference type="ARBA" id="ARBA00022737"/>
    </source>
</evidence>
<proteinExistence type="predicted"/>
<dbReference type="STRING" id="31246.A0A183PJ72"/>
<dbReference type="InterPro" id="IPR051179">
    <property type="entry name" value="WD_repeat_multifunction"/>
</dbReference>
<dbReference type="InterPro" id="IPR036322">
    <property type="entry name" value="WD40_repeat_dom_sf"/>
</dbReference>
<dbReference type="SUPFAM" id="SSF50978">
    <property type="entry name" value="WD40 repeat-like"/>
    <property type="match status" value="1"/>
</dbReference>
<dbReference type="PANTHER" id="PTHR19857">
    <property type="entry name" value="MITOCHONDRIAL DIVISION PROTEIN 1-RELATED"/>
    <property type="match status" value="1"/>
</dbReference>
<reference evidence="3 4" key="1">
    <citation type="submission" date="2018-11" db="EMBL/GenBank/DDBJ databases">
        <authorList>
            <consortium name="Pathogen Informatics"/>
        </authorList>
    </citation>
    <scope>NUCLEOTIDE SEQUENCE [LARGE SCALE GENOMIC DNA]</scope>
    <source>
        <strain>Denwood</strain>
        <strain evidence="4">Zambia</strain>
    </source>
</reference>
<organism evidence="3 4">
    <name type="scientific">Schistosoma mattheei</name>
    <dbReference type="NCBI Taxonomy" id="31246"/>
    <lineage>
        <taxon>Eukaryota</taxon>
        <taxon>Metazoa</taxon>
        <taxon>Spiralia</taxon>
        <taxon>Lophotrochozoa</taxon>
        <taxon>Platyhelminthes</taxon>
        <taxon>Trematoda</taxon>
        <taxon>Digenea</taxon>
        <taxon>Strigeidida</taxon>
        <taxon>Schistosomatoidea</taxon>
        <taxon>Schistosomatidae</taxon>
        <taxon>Schistosoma</taxon>
    </lineage>
</organism>
<dbReference type="Gene3D" id="2.130.10.10">
    <property type="entry name" value="YVTN repeat-like/Quinoprotein amine dehydrogenase"/>
    <property type="match status" value="1"/>
</dbReference>
<dbReference type="InterPro" id="IPR001680">
    <property type="entry name" value="WD40_rpt"/>
</dbReference>
<keyword evidence="2" id="KW-0677">Repeat</keyword>
<dbReference type="EMBL" id="UZAL01034610">
    <property type="protein sequence ID" value="VDP65772.1"/>
    <property type="molecule type" value="Genomic_DNA"/>
</dbReference>